<organism evidence="1 2">
    <name type="scientific">Cetraspora pellucida</name>
    <dbReference type="NCBI Taxonomy" id="1433469"/>
    <lineage>
        <taxon>Eukaryota</taxon>
        <taxon>Fungi</taxon>
        <taxon>Fungi incertae sedis</taxon>
        <taxon>Mucoromycota</taxon>
        <taxon>Glomeromycotina</taxon>
        <taxon>Glomeromycetes</taxon>
        <taxon>Diversisporales</taxon>
        <taxon>Gigasporaceae</taxon>
        <taxon>Cetraspora</taxon>
    </lineage>
</organism>
<proteinExistence type="predicted"/>
<evidence type="ECO:0000313" key="2">
    <source>
        <dbReference type="Proteomes" id="UP000789759"/>
    </source>
</evidence>
<reference evidence="1" key="1">
    <citation type="submission" date="2021-06" db="EMBL/GenBank/DDBJ databases">
        <authorList>
            <person name="Kallberg Y."/>
            <person name="Tangrot J."/>
            <person name="Rosling A."/>
        </authorList>
    </citation>
    <scope>NUCLEOTIDE SEQUENCE</scope>
    <source>
        <strain evidence="1">FL966</strain>
    </source>
</reference>
<sequence length="52" mass="5972">MPDHQVLSKAHSNISNLRFCKKIKNERKKALADSLYKNATPKGLDLYKNDLD</sequence>
<protein>
    <submittedName>
        <fullName evidence="1">23902_t:CDS:1</fullName>
    </submittedName>
</protein>
<dbReference type="EMBL" id="CAJVQA010007482">
    <property type="protein sequence ID" value="CAG8657466.1"/>
    <property type="molecule type" value="Genomic_DNA"/>
</dbReference>
<dbReference type="Proteomes" id="UP000789759">
    <property type="component" value="Unassembled WGS sequence"/>
</dbReference>
<name>A0A9N9H555_9GLOM</name>
<gene>
    <name evidence="1" type="ORF">CPELLU_LOCUS9644</name>
</gene>
<dbReference type="AlphaFoldDB" id="A0A9N9H555"/>
<comment type="caution">
    <text evidence="1">The sequence shown here is derived from an EMBL/GenBank/DDBJ whole genome shotgun (WGS) entry which is preliminary data.</text>
</comment>
<accession>A0A9N9H555</accession>
<evidence type="ECO:0000313" key="1">
    <source>
        <dbReference type="EMBL" id="CAG8657466.1"/>
    </source>
</evidence>
<keyword evidence="2" id="KW-1185">Reference proteome</keyword>